<reference evidence="1 2" key="1">
    <citation type="submission" date="2015-11" db="EMBL/GenBank/DDBJ databases">
        <title>Genome sequences of Lysobacter enzymogenes strain C3 and Lysobacter antibioticus ATCC 29479.</title>
        <authorList>
            <person name="Kobayashi D.Y."/>
        </authorList>
    </citation>
    <scope>NUCLEOTIDE SEQUENCE [LARGE SCALE GENOMIC DNA]</scope>
    <source>
        <strain evidence="1 2">C3</strain>
    </source>
</reference>
<proteinExistence type="predicted"/>
<sequence length="135" mass="15113">MAKVITDEDILSAFHASDPRLWLREHVAGLTRRACYYYEAPISQSDNTIIRHEVLITHADPFAPTARSKVEISSSAVTGGPHFPLFSQEYELEISPAEESVQRGTWSRLDDAMIKKAHDIARAASDYQPEARSLS</sequence>
<protein>
    <submittedName>
        <fullName evidence="1">Uncharacterized protein</fullName>
    </submittedName>
</protein>
<organism evidence="1 2">
    <name type="scientific">Lysobacter enzymogenes</name>
    <dbReference type="NCBI Taxonomy" id="69"/>
    <lineage>
        <taxon>Bacteria</taxon>
        <taxon>Pseudomonadati</taxon>
        <taxon>Pseudomonadota</taxon>
        <taxon>Gammaproteobacteria</taxon>
        <taxon>Lysobacterales</taxon>
        <taxon>Lysobacteraceae</taxon>
        <taxon>Lysobacter</taxon>
    </lineage>
</organism>
<gene>
    <name evidence="1" type="ORF">GLE_2446</name>
</gene>
<name>A0A0S2DHC1_LYSEN</name>
<dbReference type="EMBL" id="CP013140">
    <property type="protein sequence ID" value="ALN57795.1"/>
    <property type="molecule type" value="Genomic_DNA"/>
</dbReference>
<evidence type="ECO:0000313" key="2">
    <source>
        <dbReference type="Proteomes" id="UP000061569"/>
    </source>
</evidence>
<dbReference type="KEGG" id="lez:GLE_2446"/>
<evidence type="ECO:0000313" key="1">
    <source>
        <dbReference type="EMBL" id="ALN57795.1"/>
    </source>
</evidence>
<dbReference type="PATRIC" id="fig|69.6.peg.2409"/>
<accession>A0A0S2DHC1</accession>
<dbReference type="STRING" id="69.GLE_2446"/>
<dbReference type="AlphaFoldDB" id="A0A0S2DHC1"/>
<dbReference type="Proteomes" id="UP000061569">
    <property type="component" value="Chromosome"/>
</dbReference>